<reference evidence="2" key="1">
    <citation type="submission" date="2017-06" db="EMBL/GenBank/DDBJ databases">
        <title>Novel phages from South African skin metaviromes.</title>
        <authorList>
            <person name="van Zyl L.J."/>
            <person name="Abrahams Y."/>
            <person name="Stander E.A."/>
            <person name="Kirby B.M."/>
            <person name="Clavaud C."/>
            <person name="Farcet C."/>
            <person name="Breton L."/>
            <person name="Trindade M.I."/>
        </authorList>
    </citation>
    <scope>NUCLEOTIDE SEQUENCE</scope>
</reference>
<evidence type="ECO:0000256" key="1">
    <source>
        <dbReference type="SAM" id="Coils"/>
    </source>
</evidence>
<dbReference type="InterPro" id="IPR008840">
    <property type="entry name" value="Sipho_Gp157"/>
</dbReference>
<accession>A0A2H4JD18</accession>
<protein>
    <recommendedName>
        <fullName evidence="3">Siphovirus Gp157</fullName>
    </recommendedName>
</protein>
<organism evidence="2">
    <name type="scientific">uncultured Caudovirales phage</name>
    <dbReference type="NCBI Taxonomy" id="2100421"/>
    <lineage>
        <taxon>Viruses</taxon>
        <taxon>Duplodnaviria</taxon>
        <taxon>Heunggongvirae</taxon>
        <taxon>Uroviricota</taxon>
        <taxon>Caudoviricetes</taxon>
        <taxon>Peduoviridae</taxon>
        <taxon>Maltschvirus</taxon>
        <taxon>Maltschvirus maltsch</taxon>
    </lineage>
</organism>
<name>A0A2H4JD18_9CAUD</name>
<feature type="coiled-coil region" evidence="1">
    <location>
        <begin position="24"/>
        <end position="86"/>
    </location>
</feature>
<dbReference type="Pfam" id="PF05565">
    <property type="entry name" value="Sipho_Gp157"/>
    <property type="match status" value="1"/>
</dbReference>
<sequence>MTNLYNLSTKHQQLLNMLDEDYSIEDLQDTLDSIEADMNTKVDNTVGLIRSIEADTDAIDKEIKRLQALKKQKNNFIGRLKQHLQDALEVQQRDNYRTSTNYIYKRNNQPSVNITNEALIDKAYRIPQPDRYDKKAMKEDILAGADVEGAELVNSTSLVVK</sequence>
<gene>
    <name evidence="2" type="ORF">7F13_16</name>
</gene>
<keyword evidence="1" id="KW-0175">Coiled coil</keyword>
<dbReference type="EMBL" id="MF417958">
    <property type="protein sequence ID" value="ASN72529.1"/>
    <property type="molecule type" value="Genomic_DNA"/>
</dbReference>
<evidence type="ECO:0000313" key="2">
    <source>
        <dbReference type="EMBL" id="ASN72529.1"/>
    </source>
</evidence>
<proteinExistence type="predicted"/>
<evidence type="ECO:0008006" key="3">
    <source>
        <dbReference type="Google" id="ProtNLM"/>
    </source>
</evidence>